<accession>A0ACB8KEL3</accession>
<organism evidence="1 2">
    <name type="scientific">Citrus sinensis</name>
    <name type="common">Sweet orange</name>
    <name type="synonym">Citrus aurantium var. sinensis</name>
    <dbReference type="NCBI Taxonomy" id="2711"/>
    <lineage>
        <taxon>Eukaryota</taxon>
        <taxon>Viridiplantae</taxon>
        <taxon>Streptophyta</taxon>
        <taxon>Embryophyta</taxon>
        <taxon>Tracheophyta</taxon>
        <taxon>Spermatophyta</taxon>
        <taxon>Magnoliopsida</taxon>
        <taxon>eudicotyledons</taxon>
        <taxon>Gunneridae</taxon>
        <taxon>Pentapetalae</taxon>
        <taxon>rosids</taxon>
        <taxon>malvids</taxon>
        <taxon>Sapindales</taxon>
        <taxon>Rutaceae</taxon>
        <taxon>Aurantioideae</taxon>
        <taxon>Citrus</taxon>
    </lineage>
</organism>
<name>A0ACB8KEL3_CITSI</name>
<evidence type="ECO:0000313" key="1">
    <source>
        <dbReference type="EMBL" id="KAH9752806.1"/>
    </source>
</evidence>
<reference evidence="2" key="1">
    <citation type="journal article" date="2023" name="Hortic. Res.">
        <title>A chromosome-level phased genome enabling allele-level studies in sweet orange: a case study on citrus Huanglongbing tolerance.</title>
        <authorList>
            <person name="Wu B."/>
            <person name="Yu Q."/>
            <person name="Deng Z."/>
            <person name="Duan Y."/>
            <person name="Luo F."/>
            <person name="Gmitter F. Jr."/>
        </authorList>
    </citation>
    <scope>NUCLEOTIDE SEQUENCE [LARGE SCALE GENOMIC DNA]</scope>
    <source>
        <strain evidence="2">cv. Valencia</strain>
    </source>
</reference>
<sequence>MALLIVFLVSLPVIFYFLHLQRKLINKPKTTSALLPPGPRGLPLIGNLHQLESTNFHYQLWNLSKKYGPLMSLRLGLVQTVVVSSVKIANEALKTYDVEFSGRPALVGQQKLTYNGLDIVFAPYNDKWKEMRKICVTHLFNASRVRHFRPVREDEVACMIEEISSTSTSSSSPSPATVVINLSERLMSLTNSVIFRVAVGKKFENKAGERSKFHSLLDETRVVLGAFYFKDFFPFFGGFFDKLSGIISRLENNFKEFDAFYQQLIEEHADPNRPKDQVRGDIVDVLLQVQKDRGEDQVHGFTWDNIKAVLMFLVVSKNVFVGATDTSAALMTWAMTNVVKNPRVMEKAQKEVRDLIGDKGFVDEDDLEKLPYIKAILKETFRLYPPVPIIPRETTKSCVIDGYQVPAKTLVYLNGWAISRDPEVWERPDDFDPDRFIIGDKSNIELTGQNNYELIPFGGGRRFCPGIHMGIANLELAIANLLYKFDWEMPAEMKIQDLDFDIAPGIVMHKKHPLYLAATKYI</sequence>
<protein>
    <submittedName>
        <fullName evidence="1">Cytochrome P450 83B1</fullName>
    </submittedName>
</protein>
<dbReference type="EMBL" id="CM039174">
    <property type="protein sequence ID" value="KAH9752806.1"/>
    <property type="molecule type" value="Genomic_DNA"/>
</dbReference>
<dbReference type="Proteomes" id="UP000829398">
    <property type="component" value="Chromosome 5"/>
</dbReference>
<proteinExistence type="predicted"/>
<keyword evidence="2" id="KW-1185">Reference proteome</keyword>
<comment type="caution">
    <text evidence="1">The sequence shown here is derived from an EMBL/GenBank/DDBJ whole genome shotgun (WGS) entry which is preliminary data.</text>
</comment>
<gene>
    <name evidence="1" type="ORF">KPL71_014854</name>
</gene>
<evidence type="ECO:0000313" key="2">
    <source>
        <dbReference type="Proteomes" id="UP000829398"/>
    </source>
</evidence>